<dbReference type="Proteomes" id="UP000218231">
    <property type="component" value="Unassembled WGS sequence"/>
</dbReference>
<dbReference type="AlphaFoldDB" id="A0A2A2M437"/>
<name>A0A2A2M437_9BILA</name>
<protein>
    <submittedName>
        <fullName evidence="2">Uncharacterized protein</fullName>
    </submittedName>
</protein>
<reference evidence="2 3" key="1">
    <citation type="journal article" date="2017" name="Curr. Biol.">
        <title>Genome architecture and evolution of a unichromosomal asexual nematode.</title>
        <authorList>
            <person name="Fradin H."/>
            <person name="Zegar C."/>
            <person name="Gutwein M."/>
            <person name="Lucas J."/>
            <person name="Kovtun M."/>
            <person name="Corcoran D."/>
            <person name="Baugh L.R."/>
            <person name="Kiontke K."/>
            <person name="Gunsalus K."/>
            <person name="Fitch D.H."/>
            <person name="Piano F."/>
        </authorList>
    </citation>
    <scope>NUCLEOTIDE SEQUENCE [LARGE SCALE GENOMIC DNA]</scope>
    <source>
        <strain evidence="2">PF1309</strain>
    </source>
</reference>
<comment type="caution">
    <text evidence="2">The sequence shown here is derived from an EMBL/GenBank/DDBJ whole genome shotgun (WGS) entry which is preliminary data.</text>
</comment>
<evidence type="ECO:0000256" key="1">
    <source>
        <dbReference type="SAM" id="MobiDB-lite"/>
    </source>
</evidence>
<feature type="region of interest" description="Disordered" evidence="1">
    <location>
        <begin position="1"/>
        <end position="75"/>
    </location>
</feature>
<keyword evidence="3" id="KW-1185">Reference proteome</keyword>
<sequence>MATTTAGASSAAGPRPRPNPRGAGRSIARASRRSARLPPRVAVSPLPRSPGGPSCGWTASGSPTSPMPRPDQLQPPCQLVAASGLSC</sequence>
<evidence type="ECO:0000313" key="2">
    <source>
        <dbReference type="EMBL" id="PAV93224.1"/>
    </source>
</evidence>
<feature type="compositionally biased region" description="Low complexity" evidence="1">
    <location>
        <begin position="1"/>
        <end position="29"/>
    </location>
</feature>
<evidence type="ECO:0000313" key="3">
    <source>
        <dbReference type="Proteomes" id="UP000218231"/>
    </source>
</evidence>
<dbReference type="EMBL" id="LIAE01005591">
    <property type="protein sequence ID" value="PAV93224.1"/>
    <property type="molecule type" value="Genomic_DNA"/>
</dbReference>
<accession>A0A2A2M437</accession>
<gene>
    <name evidence="2" type="ORF">WR25_01303</name>
</gene>
<organism evidence="2 3">
    <name type="scientific">Diploscapter pachys</name>
    <dbReference type="NCBI Taxonomy" id="2018661"/>
    <lineage>
        <taxon>Eukaryota</taxon>
        <taxon>Metazoa</taxon>
        <taxon>Ecdysozoa</taxon>
        <taxon>Nematoda</taxon>
        <taxon>Chromadorea</taxon>
        <taxon>Rhabditida</taxon>
        <taxon>Rhabditina</taxon>
        <taxon>Rhabditomorpha</taxon>
        <taxon>Rhabditoidea</taxon>
        <taxon>Rhabditidae</taxon>
        <taxon>Diploscapter</taxon>
    </lineage>
</organism>
<proteinExistence type="predicted"/>